<gene>
    <name evidence="1" type="ORF">OIU74_016935</name>
</gene>
<sequence length="80" mass="9193">MIVVWYGKLGIIARRVCVVFDFKRSGFNCRDEERQSGELWQFNAFGGSPRYEEGELSGNEDGVRLPLEKKRRLSPIVLGE</sequence>
<comment type="caution">
    <text evidence="1">The sequence shown here is derived from an EMBL/GenBank/DDBJ whole genome shotgun (WGS) entry which is preliminary data.</text>
</comment>
<name>A0A9Q0PHI5_9ROSI</name>
<dbReference type="EMBL" id="JAPFFM010000019">
    <property type="protein sequence ID" value="KAJ6688316.1"/>
    <property type="molecule type" value="Genomic_DNA"/>
</dbReference>
<reference evidence="1" key="1">
    <citation type="submission" date="2022-11" db="EMBL/GenBank/DDBJ databases">
        <authorList>
            <person name="Hyden B.L."/>
            <person name="Feng K."/>
            <person name="Yates T."/>
            <person name="Jawdy S."/>
            <person name="Smart L.B."/>
            <person name="Muchero W."/>
        </authorList>
    </citation>
    <scope>NUCLEOTIDE SEQUENCE</scope>
    <source>
        <tissue evidence="1">Shoot tip</tissue>
    </source>
</reference>
<dbReference type="Proteomes" id="UP001151752">
    <property type="component" value="Chromosome 15W"/>
</dbReference>
<proteinExistence type="predicted"/>
<dbReference type="AlphaFoldDB" id="A0A9Q0PHI5"/>
<accession>A0A9Q0PHI5</accession>
<organism evidence="1 2">
    <name type="scientific">Salix koriyanagi</name>
    <dbReference type="NCBI Taxonomy" id="2511006"/>
    <lineage>
        <taxon>Eukaryota</taxon>
        <taxon>Viridiplantae</taxon>
        <taxon>Streptophyta</taxon>
        <taxon>Embryophyta</taxon>
        <taxon>Tracheophyta</taxon>
        <taxon>Spermatophyta</taxon>
        <taxon>Magnoliopsida</taxon>
        <taxon>eudicotyledons</taxon>
        <taxon>Gunneridae</taxon>
        <taxon>Pentapetalae</taxon>
        <taxon>rosids</taxon>
        <taxon>fabids</taxon>
        <taxon>Malpighiales</taxon>
        <taxon>Salicaceae</taxon>
        <taxon>Saliceae</taxon>
        <taxon>Salix</taxon>
    </lineage>
</organism>
<reference evidence="1" key="2">
    <citation type="journal article" date="2023" name="Int. J. Mol. Sci.">
        <title>De Novo Assembly and Annotation of 11 Diverse Shrub Willow (Salix) Genomes Reveals Novel Gene Organization in Sex-Linked Regions.</title>
        <authorList>
            <person name="Hyden B."/>
            <person name="Feng K."/>
            <person name="Yates T.B."/>
            <person name="Jawdy S."/>
            <person name="Cereghino C."/>
            <person name="Smart L.B."/>
            <person name="Muchero W."/>
        </authorList>
    </citation>
    <scope>NUCLEOTIDE SEQUENCE</scope>
    <source>
        <tissue evidence="1">Shoot tip</tissue>
    </source>
</reference>
<feature type="non-terminal residue" evidence="1">
    <location>
        <position position="80"/>
    </location>
</feature>
<evidence type="ECO:0000313" key="1">
    <source>
        <dbReference type="EMBL" id="KAJ6688316.1"/>
    </source>
</evidence>
<protein>
    <submittedName>
        <fullName evidence="1">Uncharacterized protein</fullName>
    </submittedName>
</protein>
<keyword evidence="2" id="KW-1185">Reference proteome</keyword>
<evidence type="ECO:0000313" key="2">
    <source>
        <dbReference type="Proteomes" id="UP001151752"/>
    </source>
</evidence>